<keyword evidence="3" id="KW-1185">Reference proteome</keyword>
<comment type="caution">
    <text evidence="2">The sequence shown here is derived from an EMBL/GenBank/DDBJ whole genome shotgun (WGS) entry which is preliminary data.</text>
</comment>
<dbReference type="Pfam" id="PF00856">
    <property type="entry name" value="SET"/>
    <property type="match status" value="1"/>
</dbReference>
<sequence length="559" mass="63495">MEPAQSRCQEEEEIHMVANGELQRSGVLTLCLPFLDEKDPLLSEKKSLLHARNLDFKYQFLLSSPREQLLQLLDQIIQAARILHLNDVEIYFIEDDDVGPFSTVNELKSLHSILEIFNCVDLGVNYNEIEAFNELLNATIARINSVAHQSTNKIITEEIDTTAEELLLKCWQSQGARSKVKIAHFEGAGRGAVALEDINIGEVALEIPESIIISEDLLYKSDMFKVLEEWKGMTIDSMLLLWCMKERYNLNSNFKDYFRTLPSVFKTGLSFGVDALTVLHGTLVLEELLLAKEHLRQQYESLCPALCASYPDIFQPELYTWDHYLWACELWYSNGMKVIFSDGKLRTCLVPIAGLLNHSLWPHIINYGRVDSETKSLKFQVARQCKRGEQCYLSYGSLPGSHLVTFYGFLPNGDNPYDIIPLDFETPEANNSQSLTIETSKMNHMVRGTWFSRSSKPYSYGLPPLLMNHLRSVLASGNVGYLSLHPQEDVSVENERALLETLMSIFEPMMEVLQDSDDLNCEDLSWDVKLALDYKDLQRRIISSVLSSCATGLETLSCA</sequence>
<dbReference type="InterPro" id="IPR050600">
    <property type="entry name" value="SETD3_SETD6_MTase"/>
</dbReference>
<evidence type="ECO:0000259" key="1">
    <source>
        <dbReference type="PROSITE" id="PS50280"/>
    </source>
</evidence>
<protein>
    <recommendedName>
        <fullName evidence="1">SET domain-containing protein</fullName>
    </recommendedName>
</protein>
<dbReference type="OrthoDB" id="6777263at2759"/>
<dbReference type="CDD" id="cd10527">
    <property type="entry name" value="SET_LSMT"/>
    <property type="match status" value="1"/>
</dbReference>
<accession>A0A835QR45</accession>
<evidence type="ECO:0000313" key="3">
    <source>
        <dbReference type="Proteomes" id="UP000636800"/>
    </source>
</evidence>
<proteinExistence type="predicted"/>
<dbReference type="PANTHER" id="PTHR13271:SF103">
    <property type="entry name" value="N-METHYLTRANSFERASE DOMAIN AND SET DOMAIN CONTAINING PROTEIN-RELATED"/>
    <property type="match status" value="1"/>
</dbReference>
<dbReference type="AlphaFoldDB" id="A0A835QR45"/>
<gene>
    <name evidence="2" type="ORF">HPP92_015229</name>
</gene>
<feature type="domain" description="SET" evidence="1">
    <location>
        <begin position="178"/>
        <end position="396"/>
    </location>
</feature>
<dbReference type="InterPro" id="IPR001214">
    <property type="entry name" value="SET_dom"/>
</dbReference>
<dbReference type="SUPFAM" id="SSF82199">
    <property type="entry name" value="SET domain"/>
    <property type="match status" value="1"/>
</dbReference>
<name>A0A835QR45_VANPL</name>
<dbReference type="PANTHER" id="PTHR13271">
    <property type="entry name" value="UNCHARACTERIZED PUTATIVE METHYLTRANSFERASE"/>
    <property type="match status" value="1"/>
</dbReference>
<dbReference type="FunFam" id="3.90.1410.10:FF:000011">
    <property type="entry name" value="Transcription factor, E2F and DP-related"/>
    <property type="match status" value="1"/>
</dbReference>
<organism evidence="2 3">
    <name type="scientific">Vanilla planifolia</name>
    <name type="common">Vanilla</name>
    <dbReference type="NCBI Taxonomy" id="51239"/>
    <lineage>
        <taxon>Eukaryota</taxon>
        <taxon>Viridiplantae</taxon>
        <taxon>Streptophyta</taxon>
        <taxon>Embryophyta</taxon>
        <taxon>Tracheophyta</taxon>
        <taxon>Spermatophyta</taxon>
        <taxon>Magnoliopsida</taxon>
        <taxon>Liliopsida</taxon>
        <taxon>Asparagales</taxon>
        <taxon>Orchidaceae</taxon>
        <taxon>Vanilloideae</taxon>
        <taxon>Vanilleae</taxon>
        <taxon>Vanilla</taxon>
    </lineage>
</organism>
<reference evidence="2 3" key="1">
    <citation type="journal article" date="2020" name="Nat. Food">
        <title>A phased Vanilla planifolia genome enables genetic improvement of flavour and production.</title>
        <authorList>
            <person name="Hasing T."/>
            <person name="Tang H."/>
            <person name="Brym M."/>
            <person name="Khazi F."/>
            <person name="Huang T."/>
            <person name="Chambers A.H."/>
        </authorList>
    </citation>
    <scope>NUCLEOTIDE SEQUENCE [LARGE SCALE GENOMIC DNA]</scope>
    <source>
        <tissue evidence="2">Leaf</tissue>
    </source>
</reference>
<evidence type="ECO:0000313" key="2">
    <source>
        <dbReference type="EMBL" id="KAG0473372.1"/>
    </source>
</evidence>
<dbReference type="EMBL" id="JADCNL010000007">
    <property type="protein sequence ID" value="KAG0473372.1"/>
    <property type="molecule type" value="Genomic_DNA"/>
</dbReference>
<dbReference type="InterPro" id="IPR046341">
    <property type="entry name" value="SET_dom_sf"/>
</dbReference>
<dbReference type="Gene3D" id="3.90.1410.10">
    <property type="entry name" value="set domain protein methyltransferase, domain 1"/>
    <property type="match status" value="1"/>
</dbReference>
<dbReference type="Proteomes" id="UP000636800">
    <property type="component" value="Chromosome 7"/>
</dbReference>
<dbReference type="PROSITE" id="PS50280">
    <property type="entry name" value="SET"/>
    <property type="match status" value="1"/>
</dbReference>
<dbReference type="GO" id="GO:0016279">
    <property type="term" value="F:protein-lysine N-methyltransferase activity"/>
    <property type="evidence" value="ECO:0007669"/>
    <property type="project" value="TreeGrafter"/>
</dbReference>